<dbReference type="RefSeq" id="WP_122170100.1">
    <property type="nucleotide sequence ID" value="NZ_LR025743.1"/>
</dbReference>
<accession>A0AAJ5T6U4</accession>
<dbReference type="InterPro" id="IPR011990">
    <property type="entry name" value="TPR-like_helical_dom_sf"/>
</dbReference>
<dbReference type="EMBL" id="LR025743">
    <property type="protein sequence ID" value="VBB14656.1"/>
    <property type="molecule type" value="Genomic_DNA"/>
</dbReference>
<dbReference type="GeneID" id="71057275"/>
<dbReference type="Proteomes" id="UP000268684">
    <property type="component" value="Chromosome II"/>
</dbReference>
<proteinExistence type="predicted"/>
<keyword evidence="3" id="KW-1185">Reference proteome</keyword>
<dbReference type="AlphaFoldDB" id="A0AAJ5T6U4"/>
<organism evidence="2 3">
    <name type="scientific">Burkholderia stabilis</name>
    <dbReference type="NCBI Taxonomy" id="95485"/>
    <lineage>
        <taxon>Bacteria</taxon>
        <taxon>Pseudomonadati</taxon>
        <taxon>Pseudomonadota</taxon>
        <taxon>Betaproteobacteria</taxon>
        <taxon>Burkholderiales</taxon>
        <taxon>Burkholderiaceae</taxon>
        <taxon>Burkholderia</taxon>
        <taxon>Burkholderia cepacia complex</taxon>
    </lineage>
</organism>
<evidence type="ECO:0000313" key="2">
    <source>
        <dbReference type="EMBL" id="VBB14656.1"/>
    </source>
</evidence>
<evidence type="ECO:0008006" key="4">
    <source>
        <dbReference type="Google" id="ProtNLM"/>
    </source>
</evidence>
<dbReference type="SUPFAM" id="SSF48452">
    <property type="entry name" value="TPR-like"/>
    <property type="match status" value="1"/>
</dbReference>
<feature type="region of interest" description="Disordered" evidence="1">
    <location>
        <begin position="1"/>
        <end position="39"/>
    </location>
</feature>
<gene>
    <name evidence="2" type="ORF">BSTAB16_4846</name>
</gene>
<sequence>MGLLGKLFGKKSRDDASSAPVPPANEQDASDEQGGPDIAPELAPALAAYQAGRHEAAIAAAAPHAARLADAARLCALAYSAMHRYPEAFRYWLALFEQEPSAHNAVQLATTSVMCGEVERGEAWMQKAAEVNHETREQSDVNARVNFISALMQSGRPHEALPHLDWVRDVYGHVRITDSTFLYMRGIPFFSAFLENSLEILKAALPAAAIAPWYGELTGKLDEEGEAQLAEWVGRLPT</sequence>
<evidence type="ECO:0000313" key="3">
    <source>
        <dbReference type="Proteomes" id="UP000268684"/>
    </source>
</evidence>
<reference evidence="2 3" key="1">
    <citation type="submission" date="2017-11" db="EMBL/GenBank/DDBJ databases">
        <authorList>
            <person name="Seth-Smith MB H."/>
        </authorList>
    </citation>
    <scope>NUCLEOTIDE SEQUENCE [LARGE SCALE GENOMIC DNA]</scope>
    <source>
        <strain evidence="2">E</strain>
    </source>
</reference>
<name>A0AAJ5T6U4_9BURK</name>
<evidence type="ECO:0000256" key="1">
    <source>
        <dbReference type="SAM" id="MobiDB-lite"/>
    </source>
</evidence>
<protein>
    <recommendedName>
        <fullName evidence="4">Tetratricopeptide repeat protein</fullName>
    </recommendedName>
</protein>
<dbReference type="Gene3D" id="1.25.40.10">
    <property type="entry name" value="Tetratricopeptide repeat domain"/>
    <property type="match status" value="1"/>
</dbReference>